<dbReference type="EMBL" id="LAZR01041052">
    <property type="protein sequence ID" value="KKL12966.1"/>
    <property type="molecule type" value="Genomic_DNA"/>
</dbReference>
<proteinExistence type="predicted"/>
<name>A0A0F9D570_9ZZZZ</name>
<organism evidence="1">
    <name type="scientific">marine sediment metagenome</name>
    <dbReference type="NCBI Taxonomy" id="412755"/>
    <lineage>
        <taxon>unclassified sequences</taxon>
        <taxon>metagenomes</taxon>
        <taxon>ecological metagenomes</taxon>
    </lineage>
</organism>
<protein>
    <submittedName>
        <fullName evidence="1">Uncharacterized protein</fullName>
    </submittedName>
</protein>
<sequence length="116" mass="12323">MPSKVVAAVLEADAAVIAAERENSAVLAKSMTIDNKAGGGDRVIQIQDVFTAAVTDGNDSPTEQEVDRYKITAIQGDIITLNEQDLKGVKCLGAMKVYSDVADASCYITVGYEHED</sequence>
<comment type="caution">
    <text evidence="1">The sequence shown here is derived from an EMBL/GenBank/DDBJ whole genome shotgun (WGS) entry which is preliminary data.</text>
</comment>
<accession>A0A0F9D570</accession>
<reference evidence="1" key="1">
    <citation type="journal article" date="2015" name="Nature">
        <title>Complex archaea that bridge the gap between prokaryotes and eukaryotes.</title>
        <authorList>
            <person name="Spang A."/>
            <person name="Saw J.H."/>
            <person name="Jorgensen S.L."/>
            <person name="Zaremba-Niedzwiedzka K."/>
            <person name="Martijn J."/>
            <person name="Lind A.E."/>
            <person name="van Eijk R."/>
            <person name="Schleper C."/>
            <person name="Guy L."/>
            <person name="Ettema T.J."/>
        </authorList>
    </citation>
    <scope>NUCLEOTIDE SEQUENCE</scope>
</reference>
<evidence type="ECO:0000313" key="1">
    <source>
        <dbReference type="EMBL" id="KKL12966.1"/>
    </source>
</evidence>
<dbReference type="AlphaFoldDB" id="A0A0F9D570"/>
<gene>
    <name evidence="1" type="ORF">LCGC14_2530490</name>
</gene>